<comment type="caution">
    <text evidence="3">The sequence shown here is derived from an EMBL/GenBank/DDBJ whole genome shotgun (WGS) entry which is preliminary data.</text>
</comment>
<dbReference type="EMBL" id="BQNB010010385">
    <property type="protein sequence ID" value="GJS76578.1"/>
    <property type="molecule type" value="Genomic_DNA"/>
</dbReference>
<evidence type="ECO:0000256" key="1">
    <source>
        <dbReference type="SAM" id="MobiDB-lite"/>
    </source>
</evidence>
<sequence>MLDEITLESLTKEQFKCFIEYYRENHLEDYKSNLENLEEIYKMMNDGVEYPRTQNVSPSEIKEPYKPSPMMYSYEQPSCLGSTFVGEARRKSDQLHQTFEKSSIAMTHKLDDMIELPKSQPKRTCNEDLKCEIVMVKMPKCMAWLDDEPIGDLDMIEEKLYLMRRSLEVLRKFHWMILGGRFNQLSSRVQNEKIYNYARNVAMTASHVIGDVIMKDEVPEFVIKFLKMIQVHLNATVCNIRTDNGTEFVNQTLRAYYEEVEISHQTFVARTPQQNGVVKRRNHTLVEAARTIKPDLSYLHVFGALCYPTNDGEYLSKLKPKADIRIFVGYAPAKKAFQIYNKRNRLIIETIDVDFYELTTIAFEQFSSGPRPKLMTPPMFDEYLNPPPCVDPQVPTVITPETVVSTGTPSSNTIDQDAPSTSTSQTNQETPSPVIPLGVEEADHDIEVAHMDNNPYVDFPISEPSSEESSSQVVISNNVHSFNQPPKHINKWTKDHPLNNVIGDPSRSVSTRHQLLDEALFCYFEDFLSFVEPKSYKEALTESCWIEAMQEELNEFEHLEV</sequence>
<accession>A0ABQ4YHZ9</accession>
<reference evidence="3" key="1">
    <citation type="journal article" date="2022" name="Int. J. Mol. Sci.">
        <title>Draft Genome of Tanacetum Coccineum: Genomic Comparison of Closely Related Tanacetum-Family Plants.</title>
        <authorList>
            <person name="Yamashiro T."/>
            <person name="Shiraishi A."/>
            <person name="Nakayama K."/>
            <person name="Satake H."/>
        </authorList>
    </citation>
    <scope>NUCLEOTIDE SEQUENCE</scope>
</reference>
<dbReference type="InterPro" id="IPR001584">
    <property type="entry name" value="Integrase_cat-core"/>
</dbReference>
<feature type="region of interest" description="Disordered" evidence="1">
    <location>
        <begin position="404"/>
        <end position="434"/>
    </location>
</feature>
<dbReference type="InterPro" id="IPR012337">
    <property type="entry name" value="RNaseH-like_sf"/>
</dbReference>
<dbReference type="InterPro" id="IPR036397">
    <property type="entry name" value="RNaseH_sf"/>
</dbReference>
<evidence type="ECO:0000313" key="3">
    <source>
        <dbReference type="EMBL" id="GJS76578.1"/>
    </source>
</evidence>
<dbReference type="SUPFAM" id="SSF53098">
    <property type="entry name" value="Ribonuclease H-like"/>
    <property type="match status" value="1"/>
</dbReference>
<organism evidence="3 4">
    <name type="scientific">Tanacetum coccineum</name>
    <dbReference type="NCBI Taxonomy" id="301880"/>
    <lineage>
        <taxon>Eukaryota</taxon>
        <taxon>Viridiplantae</taxon>
        <taxon>Streptophyta</taxon>
        <taxon>Embryophyta</taxon>
        <taxon>Tracheophyta</taxon>
        <taxon>Spermatophyta</taxon>
        <taxon>Magnoliopsida</taxon>
        <taxon>eudicotyledons</taxon>
        <taxon>Gunneridae</taxon>
        <taxon>Pentapetalae</taxon>
        <taxon>asterids</taxon>
        <taxon>campanulids</taxon>
        <taxon>Asterales</taxon>
        <taxon>Asteraceae</taxon>
        <taxon>Asteroideae</taxon>
        <taxon>Anthemideae</taxon>
        <taxon>Anthemidinae</taxon>
        <taxon>Tanacetum</taxon>
    </lineage>
</organism>
<dbReference type="PANTHER" id="PTHR42648">
    <property type="entry name" value="TRANSPOSASE, PUTATIVE-RELATED"/>
    <property type="match status" value="1"/>
</dbReference>
<dbReference type="InterPro" id="IPR057670">
    <property type="entry name" value="SH3_retrovirus"/>
</dbReference>
<feature type="domain" description="Integrase catalytic" evidence="2">
    <location>
        <begin position="164"/>
        <end position="340"/>
    </location>
</feature>
<dbReference type="PROSITE" id="PS50994">
    <property type="entry name" value="INTEGRASE"/>
    <property type="match status" value="1"/>
</dbReference>
<dbReference type="InterPro" id="IPR039537">
    <property type="entry name" value="Retrotran_Ty1/copia-like"/>
</dbReference>
<evidence type="ECO:0000259" key="2">
    <source>
        <dbReference type="PROSITE" id="PS50994"/>
    </source>
</evidence>
<dbReference type="PANTHER" id="PTHR42648:SF21">
    <property type="entry name" value="CYSTEINE-RICH RLK (RECEPTOR-LIKE PROTEIN KINASE) 8"/>
    <property type="match status" value="1"/>
</dbReference>
<dbReference type="Pfam" id="PF25597">
    <property type="entry name" value="SH3_retrovirus"/>
    <property type="match status" value="1"/>
</dbReference>
<name>A0ABQ4YHZ9_9ASTR</name>
<protein>
    <submittedName>
        <fullName evidence="3">Retrovirus-related pol polyprotein from transposon TNT 1-94</fullName>
    </submittedName>
</protein>
<proteinExistence type="predicted"/>
<keyword evidence="4" id="KW-1185">Reference proteome</keyword>
<feature type="compositionally biased region" description="Polar residues" evidence="1">
    <location>
        <begin position="404"/>
        <end position="431"/>
    </location>
</feature>
<dbReference type="Gene3D" id="3.30.420.10">
    <property type="entry name" value="Ribonuclease H-like superfamily/Ribonuclease H"/>
    <property type="match status" value="1"/>
</dbReference>
<reference evidence="3" key="2">
    <citation type="submission" date="2022-01" db="EMBL/GenBank/DDBJ databases">
        <authorList>
            <person name="Yamashiro T."/>
            <person name="Shiraishi A."/>
            <person name="Satake H."/>
            <person name="Nakayama K."/>
        </authorList>
    </citation>
    <scope>NUCLEOTIDE SEQUENCE</scope>
</reference>
<dbReference type="Proteomes" id="UP001151760">
    <property type="component" value="Unassembled WGS sequence"/>
</dbReference>
<evidence type="ECO:0000313" key="4">
    <source>
        <dbReference type="Proteomes" id="UP001151760"/>
    </source>
</evidence>
<gene>
    <name evidence="3" type="ORF">Tco_0726459</name>
</gene>